<dbReference type="InterPro" id="IPR025197">
    <property type="entry name" value="DUF4116"/>
</dbReference>
<sequence>MHALSLITILDHLICYSDDESIYKLSQCSKDCHESIHQIKRRQLFKLIKDGNILHNQHLRSIENIESVHNEETLKLLEMIKRKEDELKIILPSYLKEFILICGDLDCRFTPHLNGYYSSHPCYSFIPFQEWEFLKTHFLKIPSRTEIEKKFKAHQRDSLVIVGYDPITHCCLLLESNSGLLYEFGRNELTKFGSLFEWYTKLNSNKTFKHSINNNHHLNQLQHPVTTVESAIKLLKFKSGDYSQIYKYLPIDFKKNEQLIMEVMKSGYVEKYIPFKYKDNADFMLQYIKQNLDAFQICSARLRYDIDFVKRVFEINPKIIYQNNSREWNFKVKPFIDV</sequence>
<gene>
    <name evidence="2" type="ORF">NAEGRDRAFT_63818</name>
</gene>
<dbReference type="InParanoid" id="D2V5G9"/>
<dbReference type="Proteomes" id="UP000006671">
    <property type="component" value="Unassembled WGS sequence"/>
</dbReference>
<dbReference type="InterPro" id="IPR037883">
    <property type="entry name" value="Knr4/Smi1-like_sf"/>
</dbReference>
<dbReference type="KEGG" id="ngr:NAEGRDRAFT_63818"/>
<reference evidence="2 3" key="1">
    <citation type="journal article" date="2010" name="Cell">
        <title>The genome of Naegleria gruberi illuminates early eukaryotic versatility.</title>
        <authorList>
            <person name="Fritz-Laylin L.K."/>
            <person name="Prochnik S.E."/>
            <person name="Ginger M.L."/>
            <person name="Dacks J.B."/>
            <person name="Carpenter M.L."/>
            <person name="Field M.C."/>
            <person name="Kuo A."/>
            <person name="Paredez A."/>
            <person name="Chapman J."/>
            <person name="Pham J."/>
            <person name="Shu S."/>
            <person name="Neupane R."/>
            <person name="Cipriano M."/>
            <person name="Mancuso J."/>
            <person name="Tu H."/>
            <person name="Salamov A."/>
            <person name="Lindquist E."/>
            <person name="Shapiro H."/>
            <person name="Lucas S."/>
            <person name="Grigoriev I.V."/>
            <person name="Cande W.Z."/>
            <person name="Fulton C."/>
            <person name="Rokhsar D.S."/>
            <person name="Dawson S.C."/>
        </authorList>
    </citation>
    <scope>NUCLEOTIDE SEQUENCE [LARGE SCALE GENOMIC DNA]</scope>
    <source>
        <strain evidence="2 3">NEG-M</strain>
    </source>
</reference>
<organism evidence="3">
    <name type="scientific">Naegleria gruberi</name>
    <name type="common">Amoeba</name>
    <dbReference type="NCBI Taxonomy" id="5762"/>
    <lineage>
        <taxon>Eukaryota</taxon>
        <taxon>Discoba</taxon>
        <taxon>Heterolobosea</taxon>
        <taxon>Tetramitia</taxon>
        <taxon>Eutetramitia</taxon>
        <taxon>Vahlkampfiidae</taxon>
        <taxon>Naegleria</taxon>
    </lineage>
</organism>
<dbReference type="VEuPathDB" id="AmoebaDB:NAEGRDRAFT_63818"/>
<name>D2V5G9_NAEGR</name>
<dbReference type="RefSeq" id="XP_002680691.1">
    <property type="nucleotide sequence ID" value="XM_002680645.1"/>
</dbReference>
<proteinExistence type="predicted"/>
<dbReference type="SUPFAM" id="SSF160631">
    <property type="entry name" value="SMI1/KNR4-like"/>
    <property type="match status" value="1"/>
</dbReference>
<dbReference type="EMBL" id="GG738852">
    <property type="protein sequence ID" value="EFC47947.1"/>
    <property type="molecule type" value="Genomic_DNA"/>
</dbReference>
<protein>
    <submittedName>
        <fullName evidence="2">Predicted protein</fullName>
    </submittedName>
</protein>
<evidence type="ECO:0000313" key="3">
    <source>
        <dbReference type="Proteomes" id="UP000006671"/>
    </source>
</evidence>
<evidence type="ECO:0000313" key="2">
    <source>
        <dbReference type="EMBL" id="EFC47947.1"/>
    </source>
</evidence>
<dbReference type="AlphaFoldDB" id="D2V5G9"/>
<accession>D2V5G9</accession>
<dbReference type="GeneID" id="8849574"/>
<dbReference type="Pfam" id="PF13475">
    <property type="entry name" value="DUF4116"/>
    <property type="match status" value="1"/>
</dbReference>
<evidence type="ECO:0000259" key="1">
    <source>
        <dbReference type="Pfam" id="PF13475"/>
    </source>
</evidence>
<keyword evidence="3" id="KW-1185">Reference proteome</keyword>
<feature type="domain" description="DUF4116" evidence="1">
    <location>
        <begin position="282"/>
        <end position="321"/>
    </location>
</feature>